<accession>A0A699GK02</accession>
<dbReference type="AlphaFoldDB" id="A0A699GK02"/>
<dbReference type="EMBL" id="BKCJ010000095">
    <property type="protein sequence ID" value="GEU29747.1"/>
    <property type="molecule type" value="Genomic_DNA"/>
</dbReference>
<evidence type="ECO:0000256" key="1">
    <source>
        <dbReference type="SAM" id="MobiDB-lite"/>
    </source>
</evidence>
<name>A0A699GK02_TANCI</name>
<organism evidence="2">
    <name type="scientific">Tanacetum cinerariifolium</name>
    <name type="common">Dalmatian daisy</name>
    <name type="synonym">Chrysanthemum cinerariifolium</name>
    <dbReference type="NCBI Taxonomy" id="118510"/>
    <lineage>
        <taxon>Eukaryota</taxon>
        <taxon>Viridiplantae</taxon>
        <taxon>Streptophyta</taxon>
        <taxon>Embryophyta</taxon>
        <taxon>Tracheophyta</taxon>
        <taxon>Spermatophyta</taxon>
        <taxon>Magnoliopsida</taxon>
        <taxon>eudicotyledons</taxon>
        <taxon>Gunneridae</taxon>
        <taxon>Pentapetalae</taxon>
        <taxon>asterids</taxon>
        <taxon>campanulids</taxon>
        <taxon>Asterales</taxon>
        <taxon>Asteraceae</taxon>
        <taxon>Asteroideae</taxon>
        <taxon>Anthemideae</taxon>
        <taxon>Anthemidinae</taxon>
        <taxon>Tanacetum</taxon>
    </lineage>
</organism>
<evidence type="ECO:0000313" key="2">
    <source>
        <dbReference type="EMBL" id="GEU29747.1"/>
    </source>
</evidence>
<proteinExistence type="predicted"/>
<feature type="region of interest" description="Disordered" evidence="1">
    <location>
        <begin position="1"/>
        <end position="24"/>
    </location>
</feature>
<sequence length="1086" mass="124127">MDQNIDFSGSDQIQTPQYPDVHPSKISNEVFQANHSIQNEKTLENSSDEIVVSNPNQEKEEPPQESDIRQLVKEECYVEASEEQKQSMEVKNVVEQPAECGNRSIQSLQNFRVVHKSPISFKNTSQISSIHTVAPILSTKEPEHLLSMRYEHLSITPETESDEVTESNAENLLPIPSEYEVTLEDKKEYIEYVEDLLSDPEIISVEEENVVHQAENDVNQEKEEFDLEDISQIQDVVLREKLLGITRLISNIKSLNDNPNPDHVLNSFESDNSLSDNFSPEFETFCEHSEETRSGNTTHADNPIPEYDSFCFEIEPDQERLINLVKNNIPDDSSNDSLLVEADLFLASDNSIPPGIENFADDPEGDIRFLEELLIDDSILSHELSDCNFEDNPLIPRPPPEPPDAKTDIEEGIPVVMINKDKFDEDYHFFMFDKVFSFLSAESEETIFDPDLFESPIEIVISKRSLRTIKFKDRVELTTRSLVDKIICDLNKAPDSPHLYTFSFNQRHCFHCKDVLEDGEFYQRCTCTRCGSGFSKGLCLICGYNHNSLNDSPSIFENSSQSPPQINHHCCYGCGDPLEVPIIPNPEHFNNQTIKELPPTFPSFDSKSDLVHDYPNVFDPPPQLPFISCEFCRNDARYGHYCTLQVLFVYPEPCYNQDFNFSLEFQEFHDFQQQDLCCENCGVAHEAYQCQPKIEDYYHDQFIQKKEEEKQIEENQAANARYWKILACYDDDDDDYAFAITPNEPVNSLSMGDEHLDIISATKSDEFIKSSVENLVSIPSESEGESECEMPACEEFTTLSNILFDSDYDFSSSDDQSFYDEDVPKKIYLNPLFEEEIIPMKINQHHYNAETDHIESLHTHDSSIIISSKIDSFFNEFAGELTLLKSISPRIDETDCYPKEETHLIKRLLYDNSSPRPPKEFISENSDATIKSFFPSPILVKDSDSLMEEIDLSFTPDYPMPPGIEEDDYDSEMDILISEDLLSNDSLSLPENESFHFDIPSFSRPPAKPPDGNTGILNVKMMGDISEQKVPMPGLMITFVLNQEKSPDLLSHQVLEAFQPSAECPMMIHGKNTPILDVPLFHFYPP</sequence>
<reference evidence="2" key="1">
    <citation type="journal article" date="2019" name="Sci. Rep.">
        <title>Draft genome of Tanacetum cinerariifolium, the natural source of mosquito coil.</title>
        <authorList>
            <person name="Yamashiro T."/>
            <person name="Shiraishi A."/>
            <person name="Satake H."/>
            <person name="Nakayama K."/>
        </authorList>
    </citation>
    <scope>NUCLEOTIDE SEQUENCE</scope>
</reference>
<protein>
    <recommendedName>
        <fullName evidence="3">Pre-mRNA splicing Prp18-interacting factor</fullName>
    </recommendedName>
</protein>
<feature type="compositionally biased region" description="Basic and acidic residues" evidence="1">
    <location>
        <begin position="57"/>
        <end position="68"/>
    </location>
</feature>
<feature type="compositionally biased region" description="Polar residues" evidence="1">
    <location>
        <begin position="1"/>
        <end position="17"/>
    </location>
</feature>
<feature type="region of interest" description="Disordered" evidence="1">
    <location>
        <begin position="36"/>
        <end position="68"/>
    </location>
</feature>
<comment type="caution">
    <text evidence="2">The sequence shown here is derived from an EMBL/GenBank/DDBJ whole genome shotgun (WGS) entry which is preliminary data.</text>
</comment>
<gene>
    <name evidence="2" type="ORF">Tci_001725</name>
</gene>
<evidence type="ECO:0008006" key="3">
    <source>
        <dbReference type="Google" id="ProtNLM"/>
    </source>
</evidence>